<evidence type="ECO:0000313" key="2">
    <source>
        <dbReference type="EMBL" id="BAA17859.1"/>
    </source>
</evidence>
<keyword evidence="1" id="KW-1133">Transmembrane helix</keyword>
<dbReference type="STRING" id="1148.gene:10498728"/>
<reference evidence="2 3" key="2">
    <citation type="journal article" date="1996" name="DNA Res.">
        <title>Sequence analysis of the genome of the unicellular cyanobacterium Synechocystis sp. strain PCC6803. II. Sequence determination of the entire genome and assignment of potential protein-coding regions.</title>
        <authorList>
            <person name="Kaneko T."/>
            <person name="Sato S."/>
            <person name="Kotani H."/>
            <person name="Tanaka A."/>
            <person name="Asamizu E."/>
            <person name="Nakamura Y."/>
            <person name="Miyajima N."/>
            <person name="Hirosawa M."/>
            <person name="Sugiura M."/>
            <person name="Sasamoto S."/>
            <person name="Kimura T."/>
            <person name="Hosouchi T."/>
            <person name="Matsuno A."/>
            <person name="Muraki A."/>
            <person name="Nakazaki N."/>
            <person name="Naruo K."/>
            <person name="Okumura S."/>
            <person name="Shimpo S."/>
            <person name="Takeuchi C."/>
            <person name="Wada T."/>
            <person name="Watanabe A."/>
            <person name="Yamada M."/>
            <person name="Yasuda M."/>
            <person name="Tabata S."/>
        </authorList>
    </citation>
    <scope>NUCLEOTIDE SEQUENCE [LARGE SCALE GENOMIC DNA]</scope>
    <source>
        <strain evidence="3">ATCC 27184 / PCC 6803 / Kazusa</strain>
    </source>
</reference>
<dbReference type="EnsemblBacteria" id="BAA17859">
    <property type="protein sequence ID" value="BAA17859"/>
    <property type="gene ID" value="BAA17859"/>
</dbReference>
<dbReference type="eggNOG" id="ENOG503305C">
    <property type="taxonomic scope" value="Bacteria"/>
</dbReference>
<dbReference type="AlphaFoldDB" id="P73805"/>
<sequence length="140" mass="15326">MQLSFQERLESIKAGCLGATAFGLVYGLTLLGNTYFNLLTSTLNSDWINLGLNFGSGLLSGFLFAVTYRYIIRQDDNAHLRDGAVLAFTLVRSSGLIALPTTEDPLAIAILMGESLIGFAVVRSSLDWAMARDWLRPFKS</sequence>
<keyword evidence="1" id="KW-0812">Transmembrane</keyword>
<organism evidence="2 3">
    <name type="scientific">Synechocystis sp. (strain ATCC 27184 / PCC 6803 / Kazusa)</name>
    <dbReference type="NCBI Taxonomy" id="1111708"/>
    <lineage>
        <taxon>Bacteria</taxon>
        <taxon>Bacillati</taxon>
        <taxon>Cyanobacteriota</taxon>
        <taxon>Cyanophyceae</taxon>
        <taxon>Synechococcales</taxon>
        <taxon>Merismopediaceae</taxon>
        <taxon>Synechocystis</taxon>
    </lineage>
</organism>
<feature type="transmembrane region" description="Helical" evidence="1">
    <location>
        <begin position="52"/>
        <end position="71"/>
    </location>
</feature>
<dbReference type="PhylomeDB" id="P73805"/>
<dbReference type="PANTHER" id="PTHR36383">
    <property type="entry name" value="OS09G0529350 PROTEIN"/>
    <property type="match status" value="1"/>
</dbReference>
<gene>
    <name evidence="2" type="ordered locus">sll1960</name>
</gene>
<evidence type="ECO:0000256" key="1">
    <source>
        <dbReference type="SAM" id="Phobius"/>
    </source>
</evidence>
<dbReference type="KEGG" id="syn:sll1960"/>
<dbReference type="PIR" id="S74898">
    <property type="entry name" value="S74898"/>
</dbReference>
<proteinExistence type="predicted"/>
<name>P73805_SYNY3</name>
<accession>P73805</accession>
<feature type="transmembrane region" description="Helical" evidence="1">
    <location>
        <begin position="12"/>
        <end position="32"/>
    </location>
</feature>
<dbReference type="PANTHER" id="PTHR36383:SF1">
    <property type="entry name" value="PROTEIN, PUTATIVE-RELATED"/>
    <property type="match status" value="1"/>
</dbReference>
<reference evidence="2 3" key="1">
    <citation type="journal article" date="1995" name="DNA Res.">
        <title>Sequence analysis of the genome of the unicellular cyanobacterium Synechocystis sp. strain PCC6803. I. Sequence features in the 1 Mb region from map positions 64% to 92% of the genome.</title>
        <authorList>
            <person name="Kaneko T."/>
            <person name="Tanaka A."/>
            <person name="Sato S."/>
            <person name="Kotani H."/>
            <person name="Sazuka T."/>
            <person name="Miyajima N."/>
            <person name="Sugiura M."/>
            <person name="Tabata S."/>
        </authorList>
    </citation>
    <scope>NUCLEOTIDE SEQUENCE [LARGE SCALE GENOMIC DNA]</scope>
    <source>
        <strain evidence="3">ATCC 27184 / PCC 6803 / Kazusa</strain>
    </source>
</reference>
<dbReference type="EMBL" id="BA000022">
    <property type="protein sequence ID" value="BAA17859.1"/>
    <property type="molecule type" value="Genomic_DNA"/>
</dbReference>
<dbReference type="Proteomes" id="UP000001425">
    <property type="component" value="Chromosome"/>
</dbReference>
<keyword evidence="3" id="KW-1185">Reference proteome</keyword>
<dbReference type="PaxDb" id="1148-1652941"/>
<protein>
    <submittedName>
        <fullName evidence="2">Sll1960 protein</fullName>
    </submittedName>
</protein>
<dbReference type="InParanoid" id="P73805"/>
<keyword evidence="1" id="KW-0472">Membrane</keyword>
<evidence type="ECO:0000313" key="3">
    <source>
        <dbReference type="Proteomes" id="UP000001425"/>
    </source>
</evidence>